<name>A0ABP8AE98_9MICO</name>
<dbReference type="Gene3D" id="3.40.50.720">
    <property type="entry name" value="NAD(P)-binding Rossmann-like Domain"/>
    <property type="match status" value="1"/>
</dbReference>
<evidence type="ECO:0000313" key="2">
    <source>
        <dbReference type="EMBL" id="GAA4182374.1"/>
    </source>
</evidence>
<keyword evidence="3" id="KW-1185">Reference proteome</keyword>
<dbReference type="EMBL" id="BAABBX010000001">
    <property type="protein sequence ID" value="GAA4182374.1"/>
    <property type="molecule type" value="Genomic_DNA"/>
</dbReference>
<dbReference type="InterPro" id="IPR051783">
    <property type="entry name" value="NAD(P)-dependent_oxidoreduct"/>
</dbReference>
<dbReference type="InterPro" id="IPR001509">
    <property type="entry name" value="Epimerase_deHydtase"/>
</dbReference>
<evidence type="ECO:0000259" key="1">
    <source>
        <dbReference type="Pfam" id="PF01370"/>
    </source>
</evidence>
<dbReference type="Proteomes" id="UP001500213">
    <property type="component" value="Unassembled WGS sequence"/>
</dbReference>
<gene>
    <name evidence="2" type="ORF">GCM10022288_00180</name>
</gene>
<feature type="domain" description="NAD-dependent epimerase/dehydratase" evidence="1">
    <location>
        <begin position="3"/>
        <end position="215"/>
    </location>
</feature>
<organism evidence="2 3">
    <name type="scientific">Gryllotalpicola kribbensis</name>
    <dbReference type="NCBI Taxonomy" id="993084"/>
    <lineage>
        <taxon>Bacteria</taxon>
        <taxon>Bacillati</taxon>
        <taxon>Actinomycetota</taxon>
        <taxon>Actinomycetes</taxon>
        <taxon>Micrococcales</taxon>
        <taxon>Microbacteriaceae</taxon>
        <taxon>Gryllotalpicola</taxon>
    </lineage>
</organism>
<dbReference type="SUPFAM" id="SSF51735">
    <property type="entry name" value="NAD(P)-binding Rossmann-fold domains"/>
    <property type="match status" value="1"/>
</dbReference>
<evidence type="ECO:0000313" key="3">
    <source>
        <dbReference type="Proteomes" id="UP001500213"/>
    </source>
</evidence>
<dbReference type="Pfam" id="PF01370">
    <property type="entry name" value="Epimerase"/>
    <property type="match status" value="1"/>
</dbReference>
<dbReference type="CDD" id="cd05262">
    <property type="entry name" value="SDR_a7"/>
    <property type="match status" value="1"/>
</dbReference>
<reference evidence="3" key="1">
    <citation type="journal article" date="2019" name="Int. J. Syst. Evol. Microbiol.">
        <title>The Global Catalogue of Microorganisms (GCM) 10K type strain sequencing project: providing services to taxonomists for standard genome sequencing and annotation.</title>
        <authorList>
            <consortium name="The Broad Institute Genomics Platform"/>
            <consortium name="The Broad Institute Genome Sequencing Center for Infectious Disease"/>
            <person name="Wu L."/>
            <person name="Ma J."/>
        </authorList>
    </citation>
    <scope>NUCLEOTIDE SEQUENCE [LARGE SCALE GENOMIC DNA]</scope>
    <source>
        <strain evidence="3">JCM 17593</strain>
    </source>
</reference>
<dbReference type="InterPro" id="IPR036291">
    <property type="entry name" value="NAD(P)-bd_dom_sf"/>
</dbReference>
<proteinExistence type="predicted"/>
<dbReference type="PANTHER" id="PTHR48079">
    <property type="entry name" value="PROTEIN YEEZ"/>
    <property type="match status" value="1"/>
</dbReference>
<sequence length="298" mass="30619">MRVFVTGSTGWIGSATVDELLQNGHEVLGLARSDAGASKLKAKGAAVLRGDLDTPAVFGAGARDADAVVHLANKHDWADPEGNDRVQLSAVEAILEALDGSAKPFVISNGLSGIVDGRPVLETDASPAVGPDSDRAGTENLALEAVSRGIRSIAVRFAPTVHGRGDWGFVNWLAAAARKQGVSGYIGNGSAEWSAVHVTDAARLIRLGLESGAAGTRMHAVAEQSISTKAIAEALGEALGLPVTSIDPADAGEHFGVVGHFFGQTMTGSSELTRERLGWQPTGPGLVEDILAGAYSAD</sequence>
<dbReference type="RefSeq" id="WP_344772521.1">
    <property type="nucleotide sequence ID" value="NZ_BAABBX010000001.1"/>
</dbReference>
<comment type="caution">
    <text evidence="2">The sequence shown here is derived from an EMBL/GenBank/DDBJ whole genome shotgun (WGS) entry which is preliminary data.</text>
</comment>
<protein>
    <submittedName>
        <fullName evidence="2">SDR family oxidoreductase</fullName>
    </submittedName>
</protein>
<dbReference type="PANTHER" id="PTHR48079:SF6">
    <property type="entry name" value="NAD(P)-BINDING DOMAIN-CONTAINING PROTEIN-RELATED"/>
    <property type="match status" value="1"/>
</dbReference>
<accession>A0ABP8AE98</accession>